<comment type="subcellular location">
    <subcellularLocation>
        <location evidence="1">Membrane</location>
        <topology evidence="1">Multi-pass membrane protein</topology>
    </subcellularLocation>
</comment>
<dbReference type="InterPro" id="IPR005226">
    <property type="entry name" value="UPF0014_fam"/>
</dbReference>
<evidence type="ECO:0000256" key="1">
    <source>
        <dbReference type="ARBA" id="ARBA00004141"/>
    </source>
</evidence>
<proteinExistence type="inferred from homology"/>
<feature type="transmembrane region" description="Helical" evidence="6">
    <location>
        <begin position="183"/>
        <end position="203"/>
    </location>
</feature>
<accession>A0A1T4W340</accession>
<name>A0A1T4W340_9BACT</name>
<evidence type="ECO:0000256" key="3">
    <source>
        <dbReference type="ARBA" id="ARBA00022692"/>
    </source>
</evidence>
<feature type="transmembrane region" description="Helical" evidence="6">
    <location>
        <begin position="128"/>
        <end position="148"/>
    </location>
</feature>
<gene>
    <name evidence="7" type="ORF">SAMN02745704_00185</name>
</gene>
<organism evidence="7 8">
    <name type="scientific">Paucidesulfovibrio gracilis DSM 16080</name>
    <dbReference type="NCBI Taxonomy" id="1121449"/>
    <lineage>
        <taxon>Bacteria</taxon>
        <taxon>Pseudomonadati</taxon>
        <taxon>Thermodesulfobacteriota</taxon>
        <taxon>Desulfovibrionia</taxon>
        <taxon>Desulfovibrionales</taxon>
        <taxon>Desulfovibrionaceae</taxon>
        <taxon>Paucidesulfovibrio</taxon>
    </lineage>
</organism>
<feature type="transmembrane region" description="Helical" evidence="6">
    <location>
        <begin position="223"/>
        <end position="246"/>
    </location>
</feature>
<dbReference type="Pfam" id="PF03649">
    <property type="entry name" value="UPF0014"/>
    <property type="match status" value="1"/>
</dbReference>
<evidence type="ECO:0000256" key="6">
    <source>
        <dbReference type="SAM" id="Phobius"/>
    </source>
</evidence>
<evidence type="ECO:0000313" key="8">
    <source>
        <dbReference type="Proteomes" id="UP000190027"/>
    </source>
</evidence>
<keyword evidence="5 6" id="KW-0472">Membrane</keyword>
<feature type="transmembrane region" description="Helical" evidence="6">
    <location>
        <begin position="51"/>
        <end position="80"/>
    </location>
</feature>
<sequence length="262" mass="28836">MSMHPVDIGPWQLALGLFFVILAQALSLVYKLGLVRDLAIGTLRTFAQLMLMGYVLVIVFQVDYVAVTLGVFGIMLLTAVHTVRGRVKERSIPYLLPLGFSMFVSYFTVSILVTSVVVQADPWWNPVYFIPLSGMVVGNSMTAMAIALDRLFTSLRTRRNEVEMRLTIGADYREASAEITREAVRAGMIPSITSMMGVGLVFIPGMMTGQILSGTDPMLAIRYQIVVMLMLVGSTAIGSTLTVLLVRRRCFGKGHQLLLPPQ</sequence>
<evidence type="ECO:0000256" key="5">
    <source>
        <dbReference type="ARBA" id="ARBA00023136"/>
    </source>
</evidence>
<keyword evidence="8" id="KW-1185">Reference proteome</keyword>
<evidence type="ECO:0000313" key="7">
    <source>
        <dbReference type="EMBL" id="SKA71672.1"/>
    </source>
</evidence>
<feature type="transmembrane region" description="Helical" evidence="6">
    <location>
        <begin position="92"/>
        <end position="116"/>
    </location>
</feature>
<dbReference type="EMBL" id="FUYC01000001">
    <property type="protein sequence ID" value="SKA71672.1"/>
    <property type="molecule type" value="Genomic_DNA"/>
</dbReference>
<protein>
    <submittedName>
        <fullName evidence="7">Putative ABC transport system permease protein</fullName>
    </submittedName>
</protein>
<evidence type="ECO:0000256" key="4">
    <source>
        <dbReference type="ARBA" id="ARBA00022989"/>
    </source>
</evidence>
<dbReference type="AlphaFoldDB" id="A0A1T4W340"/>
<keyword evidence="3 6" id="KW-0812">Transmembrane</keyword>
<evidence type="ECO:0000256" key="2">
    <source>
        <dbReference type="ARBA" id="ARBA00005268"/>
    </source>
</evidence>
<dbReference type="RefSeq" id="WP_200806752.1">
    <property type="nucleotide sequence ID" value="NZ_FUYC01000001.1"/>
</dbReference>
<keyword evidence="4 6" id="KW-1133">Transmembrane helix</keyword>
<dbReference type="Proteomes" id="UP000190027">
    <property type="component" value="Unassembled WGS sequence"/>
</dbReference>
<dbReference type="PANTHER" id="PTHR30028:SF0">
    <property type="entry name" value="PROTEIN ALUMINUM SENSITIVE 3"/>
    <property type="match status" value="1"/>
</dbReference>
<dbReference type="PANTHER" id="PTHR30028">
    <property type="entry name" value="UPF0014 INNER MEMBRANE PROTEIN YBBM-RELATED"/>
    <property type="match status" value="1"/>
</dbReference>
<reference evidence="7 8" key="1">
    <citation type="submission" date="2017-02" db="EMBL/GenBank/DDBJ databases">
        <authorList>
            <person name="Peterson S.W."/>
        </authorList>
    </citation>
    <scope>NUCLEOTIDE SEQUENCE [LARGE SCALE GENOMIC DNA]</scope>
    <source>
        <strain evidence="7 8">DSM 16080</strain>
    </source>
</reference>
<dbReference type="STRING" id="1121449.SAMN02745704_00185"/>
<dbReference type="GO" id="GO:0005886">
    <property type="term" value="C:plasma membrane"/>
    <property type="evidence" value="ECO:0007669"/>
    <property type="project" value="TreeGrafter"/>
</dbReference>
<comment type="similarity">
    <text evidence="2">Belongs to the UPF0014 family.</text>
</comment>